<proteinExistence type="predicted"/>
<organism evidence="1 2">
    <name type="scientific">Strigamia maritima</name>
    <name type="common">European centipede</name>
    <name type="synonym">Geophilus maritimus</name>
    <dbReference type="NCBI Taxonomy" id="126957"/>
    <lineage>
        <taxon>Eukaryota</taxon>
        <taxon>Metazoa</taxon>
        <taxon>Ecdysozoa</taxon>
        <taxon>Arthropoda</taxon>
        <taxon>Myriapoda</taxon>
        <taxon>Chilopoda</taxon>
        <taxon>Pleurostigmophora</taxon>
        <taxon>Geophilomorpha</taxon>
        <taxon>Linotaeniidae</taxon>
        <taxon>Strigamia</taxon>
    </lineage>
</organism>
<name>T1IR40_STRMM</name>
<reference evidence="1" key="2">
    <citation type="submission" date="2015-02" db="UniProtKB">
        <authorList>
            <consortium name="EnsemblMetazoa"/>
        </authorList>
    </citation>
    <scope>IDENTIFICATION</scope>
</reference>
<reference evidence="2" key="1">
    <citation type="submission" date="2011-05" db="EMBL/GenBank/DDBJ databases">
        <authorList>
            <person name="Richards S.R."/>
            <person name="Qu J."/>
            <person name="Jiang H."/>
            <person name="Jhangiani S.N."/>
            <person name="Agravi P."/>
            <person name="Goodspeed R."/>
            <person name="Gross S."/>
            <person name="Mandapat C."/>
            <person name="Jackson L."/>
            <person name="Mathew T."/>
            <person name="Pu L."/>
            <person name="Thornton R."/>
            <person name="Saada N."/>
            <person name="Wilczek-Boney K.B."/>
            <person name="Lee S."/>
            <person name="Kovar C."/>
            <person name="Wu Y."/>
            <person name="Scherer S.E."/>
            <person name="Worley K.C."/>
            <person name="Muzny D.M."/>
            <person name="Gibbs R."/>
        </authorList>
    </citation>
    <scope>NUCLEOTIDE SEQUENCE</scope>
    <source>
        <strain evidence="2">Brora</strain>
    </source>
</reference>
<dbReference type="AlphaFoldDB" id="T1IR40"/>
<evidence type="ECO:0000313" key="2">
    <source>
        <dbReference type="Proteomes" id="UP000014500"/>
    </source>
</evidence>
<dbReference type="EMBL" id="JH431327">
    <property type="status" value="NOT_ANNOTATED_CDS"/>
    <property type="molecule type" value="Genomic_DNA"/>
</dbReference>
<accession>T1IR40</accession>
<sequence>MKYLLIKTYITSQKTRGKAFRLSVFMIVFGRIRVIDILIDILCYLDRGLSFSFNKKTTWKNSEEDTNVEPVDAVSWSYEVRNGAKLLLSLAVAAQSVDSFASSLISMRNIYFAQLGLCDSEVDTTERNEQGLCSRSRDVDQDQDLVADHDFDDESTQKRVLKFHYKGVMLPKFFSKQVKSGE</sequence>
<dbReference type="Proteomes" id="UP000014500">
    <property type="component" value="Unassembled WGS sequence"/>
</dbReference>
<dbReference type="EnsemblMetazoa" id="SMAR003522-RA">
    <property type="protein sequence ID" value="SMAR003522-PA"/>
    <property type="gene ID" value="SMAR003522"/>
</dbReference>
<protein>
    <submittedName>
        <fullName evidence="1">Uncharacterized protein</fullName>
    </submittedName>
</protein>
<keyword evidence="2" id="KW-1185">Reference proteome</keyword>
<evidence type="ECO:0000313" key="1">
    <source>
        <dbReference type="EnsemblMetazoa" id="SMAR003522-PA"/>
    </source>
</evidence>
<dbReference type="HOGENOM" id="CLU_1483822_0_0_1"/>